<accession>A0A8H4PFS9</accession>
<dbReference type="EMBL" id="JAADYS010000666">
    <property type="protein sequence ID" value="KAF4468031.1"/>
    <property type="molecule type" value="Genomic_DNA"/>
</dbReference>
<keyword evidence="2" id="KW-0472">Membrane</keyword>
<sequence length="303" mass="33451">MASTSSGYVSYGRTACWGSTATAVDKGDVQDAELPPLDFRPTILTGGALFLSLVFHLLVLGTLVFLYYKEIFSVSYAWAYFVIKILPTVIGTATAVLVDEMGQSLSRIRPFMLCAQEGGFTADKTILMSYFPMPDFTTLWKSRNWLLLVSKALSFINYFTIGLKTSFLLTPDYQNAELVPWAVLSLVGLYAVVSLYLIAVFFSLHGKVTGLRWDPVSMADQLVLFRRSDFLDMFEGTSLANRAAIENHLGDLRLRIGYWEMGSGYWHGFGLVGPSQTQHRARQGAAHDTVPGLSTSSGKDTEG</sequence>
<evidence type="ECO:0000256" key="2">
    <source>
        <dbReference type="SAM" id="Phobius"/>
    </source>
</evidence>
<keyword evidence="4" id="KW-1185">Reference proteome</keyword>
<gene>
    <name evidence="3" type="ORF">FALBO_5099</name>
</gene>
<organism evidence="3 4">
    <name type="scientific">Fusarium albosuccineum</name>
    <dbReference type="NCBI Taxonomy" id="1237068"/>
    <lineage>
        <taxon>Eukaryota</taxon>
        <taxon>Fungi</taxon>
        <taxon>Dikarya</taxon>
        <taxon>Ascomycota</taxon>
        <taxon>Pezizomycotina</taxon>
        <taxon>Sordariomycetes</taxon>
        <taxon>Hypocreomycetidae</taxon>
        <taxon>Hypocreales</taxon>
        <taxon>Nectriaceae</taxon>
        <taxon>Fusarium</taxon>
        <taxon>Fusarium decemcellulare species complex</taxon>
    </lineage>
</organism>
<feature type="transmembrane region" description="Helical" evidence="2">
    <location>
        <begin position="181"/>
        <end position="204"/>
    </location>
</feature>
<reference evidence="3 4" key="1">
    <citation type="submission" date="2020-01" db="EMBL/GenBank/DDBJ databases">
        <title>Identification and distribution of gene clusters putatively required for synthesis of sphingolipid metabolism inhibitors in phylogenetically diverse species of the filamentous fungus Fusarium.</title>
        <authorList>
            <person name="Kim H.-S."/>
            <person name="Busman M."/>
            <person name="Brown D.W."/>
            <person name="Divon H."/>
            <person name="Uhlig S."/>
            <person name="Proctor R.H."/>
        </authorList>
    </citation>
    <scope>NUCLEOTIDE SEQUENCE [LARGE SCALE GENOMIC DNA]</scope>
    <source>
        <strain evidence="3 4">NRRL 20459</strain>
    </source>
</reference>
<keyword evidence="2" id="KW-1133">Transmembrane helix</keyword>
<protein>
    <submittedName>
        <fullName evidence="3">Phosphoribosylaminoimidazole-succinocarboxamide synthase</fullName>
    </submittedName>
</protein>
<dbReference type="PANTHER" id="PTHR37544:SF1">
    <property type="entry name" value="PHOSPHORIBOSYLAMINOIMIDAZOLE-SUCCINOCARBOXAMIDE SYNTHASE"/>
    <property type="match status" value="1"/>
</dbReference>
<feature type="transmembrane region" description="Helical" evidence="2">
    <location>
        <begin position="145"/>
        <end position="161"/>
    </location>
</feature>
<dbReference type="AlphaFoldDB" id="A0A8H4PFS9"/>
<evidence type="ECO:0000256" key="1">
    <source>
        <dbReference type="SAM" id="MobiDB-lite"/>
    </source>
</evidence>
<dbReference type="Proteomes" id="UP000554235">
    <property type="component" value="Unassembled WGS sequence"/>
</dbReference>
<proteinExistence type="predicted"/>
<dbReference type="OrthoDB" id="5052164at2759"/>
<feature type="transmembrane region" description="Helical" evidence="2">
    <location>
        <begin position="74"/>
        <end position="98"/>
    </location>
</feature>
<feature type="transmembrane region" description="Helical" evidence="2">
    <location>
        <begin position="48"/>
        <end position="68"/>
    </location>
</feature>
<name>A0A8H4PFS9_9HYPO</name>
<dbReference type="PANTHER" id="PTHR37544">
    <property type="entry name" value="SPRAY-RELATED"/>
    <property type="match status" value="1"/>
</dbReference>
<keyword evidence="2" id="KW-0812">Transmembrane</keyword>
<dbReference type="InterPro" id="IPR021840">
    <property type="entry name" value="DUF3433"/>
</dbReference>
<comment type="caution">
    <text evidence="3">The sequence shown here is derived from an EMBL/GenBank/DDBJ whole genome shotgun (WGS) entry which is preliminary data.</text>
</comment>
<feature type="compositionally biased region" description="Polar residues" evidence="1">
    <location>
        <begin position="292"/>
        <end position="303"/>
    </location>
</feature>
<dbReference type="Pfam" id="PF11915">
    <property type="entry name" value="DUF3433"/>
    <property type="match status" value="1"/>
</dbReference>
<evidence type="ECO:0000313" key="4">
    <source>
        <dbReference type="Proteomes" id="UP000554235"/>
    </source>
</evidence>
<feature type="region of interest" description="Disordered" evidence="1">
    <location>
        <begin position="280"/>
        <end position="303"/>
    </location>
</feature>
<evidence type="ECO:0000313" key="3">
    <source>
        <dbReference type="EMBL" id="KAF4468031.1"/>
    </source>
</evidence>